<dbReference type="EMBL" id="JAKHPH010000006">
    <property type="protein sequence ID" value="MCZ3667420.1"/>
    <property type="molecule type" value="Genomic_DNA"/>
</dbReference>
<accession>A0AAW5WSP0</accession>
<dbReference type="CDD" id="cd00093">
    <property type="entry name" value="HTH_XRE"/>
    <property type="match status" value="1"/>
</dbReference>
<feature type="domain" description="HTH cro/C1-type" evidence="1">
    <location>
        <begin position="3"/>
        <end position="52"/>
    </location>
</feature>
<dbReference type="Pfam" id="PF13443">
    <property type="entry name" value="HTH_26"/>
    <property type="match status" value="1"/>
</dbReference>
<proteinExistence type="predicted"/>
<dbReference type="Gene3D" id="1.10.260.40">
    <property type="entry name" value="lambda repressor-like DNA-binding domains"/>
    <property type="match status" value="1"/>
</dbReference>
<name>A0AAW5WSP0_9LACO</name>
<protein>
    <submittedName>
        <fullName evidence="2">Helix-turn-helix domain-containing protein</fullName>
    </submittedName>
</protein>
<dbReference type="SUPFAM" id="SSF47413">
    <property type="entry name" value="lambda repressor-like DNA-binding domains"/>
    <property type="match status" value="1"/>
</dbReference>
<evidence type="ECO:0000259" key="1">
    <source>
        <dbReference type="PROSITE" id="PS50943"/>
    </source>
</evidence>
<dbReference type="GO" id="GO:0003677">
    <property type="term" value="F:DNA binding"/>
    <property type="evidence" value="ECO:0007669"/>
    <property type="project" value="InterPro"/>
</dbReference>
<evidence type="ECO:0000313" key="3">
    <source>
        <dbReference type="Proteomes" id="UP001212401"/>
    </source>
</evidence>
<organism evidence="2 3">
    <name type="scientific">Limosilactobacillus vaginalis</name>
    <dbReference type="NCBI Taxonomy" id="1633"/>
    <lineage>
        <taxon>Bacteria</taxon>
        <taxon>Bacillati</taxon>
        <taxon>Bacillota</taxon>
        <taxon>Bacilli</taxon>
        <taxon>Lactobacillales</taxon>
        <taxon>Lactobacillaceae</taxon>
        <taxon>Limosilactobacillus</taxon>
    </lineage>
</organism>
<dbReference type="AlphaFoldDB" id="A0AAW5WSP0"/>
<dbReference type="PROSITE" id="PS50943">
    <property type="entry name" value="HTH_CROC1"/>
    <property type="match status" value="1"/>
</dbReference>
<comment type="caution">
    <text evidence="2">The sequence shown here is derived from an EMBL/GenBank/DDBJ whole genome shotgun (WGS) entry which is preliminary data.</text>
</comment>
<reference evidence="2" key="1">
    <citation type="submission" date="2022-01" db="EMBL/GenBank/DDBJ databases">
        <title>VMRC isolate genome collection.</title>
        <authorList>
            <person name="France M."/>
            <person name="Rutt L."/>
            <person name="Humphrys M."/>
            <person name="Ravel J."/>
        </authorList>
    </citation>
    <scope>NUCLEOTIDE SEQUENCE</scope>
    <source>
        <strain evidence="2">C0048A1</strain>
    </source>
</reference>
<gene>
    <name evidence="2" type="ORF">L2724_03855</name>
</gene>
<evidence type="ECO:0000313" key="2">
    <source>
        <dbReference type="EMBL" id="MCZ3667420.1"/>
    </source>
</evidence>
<dbReference type="InterPro" id="IPR001387">
    <property type="entry name" value="Cro/C1-type_HTH"/>
</dbReference>
<dbReference type="Proteomes" id="UP001212401">
    <property type="component" value="Unassembled WGS sequence"/>
</dbReference>
<sequence>MAELNISATDLSNEINISRNALNLCRSGKAKMIKFETIAKLCKGLYVQPDYFFKEK</sequence>
<dbReference type="InterPro" id="IPR010982">
    <property type="entry name" value="Lambda_DNA-bd_dom_sf"/>
</dbReference>